<evidence type="ECO:0000313" key="4">
    <source>
        <dbReference type="EMBL" id="KAE8956967.1"/>
    </source>
</evidence>
<name>A0A6A3GI05_9STRA</name>
<feature type="chain" id="PRO_5036379511" description="Secreted protein" evidence="2">
    <location>
        <begin position="21"/>
        <end position="157"/>
    </location>
</feature>
<keyword evidence="7" id="KW-1185">Reference proteome</keyword>
<proteinExistence type="predicted"/>
<protein>
    <recommendedName>
        <fullName evidence="9">Secreted protein</fullName>
    </recommendedName>
</protein>
<feature type="region of interest" description="Disordered" evidence="1">
    <location>
        <begin position="80"/>
        <end position="99"/>
    </location>
</feature>
<dbReference type="OrthoDB" id="10344969at2759"/>
<keyword evidence="2" id="KW-0732">Signal</keyword>
<evidence type="ECO:0000313" key="8">
    <source>
        <dbReference type="Proteomes" id="UP000435112"/>
    </source>
</evidence>
<sequence>MYGEALKWLTVCFALSPSSAVLFSRTSSIKCVGALNTSFAAAFVCRRACAVKHQGQPHFMKARKSCMRTTTQTVTNLDDTATQVSPPAGAQEKRSSKASLATRGLLSVTSAGASAKGSKLRARQREQCSVVEQPSAWTLPSYRRQMCNHESVFVYTR</sequence>
<dbReference type="Proteomes" id="UP000429607">
    <property type="component" value="Unassembled WGS sequence"/>
</dbReference>
<dbReference type="Proteomes" id="UP000434957">
    <property type="component" value="Unassembled WGS sequence"/>
</dbReference>
<evidence type="ECO:0000313" key="3">
    <source>
        <dbReference type="EMBL" id="KAE8956962.1"/>
    </source>
</evidence>
<comment type="caution">
    <text evidence="3">The sequence shown here is derived from an EMBL/GenBank/DDBJ whole genome shotgun (WGS) entry which is preliminary data.</text>
</comment>
<gene>
    <name evidence="3" type="ORF">PR001_g31548</name>
    <name evidence="4" type="ORF">PR002_g31312</name>
    <name evidence="5" type="ORF">PR003_g32602</name>
</gene>
<evidence type="ECO:0000313" key="7">
    <source>
        <dbReference type="Proteomes" id="UP000434957"/>
    </source>
</evidence>
<reference evidence="6 8" key="1">
    <citation type="submission" date="2018-09" db="EMBL/GenBank/DDBJ databases">
        <title>Genomic investigation of the strawberry pathogen Phytophthora fragariae indicates pathogenicity is determined by transcriptional variation in three key races.</title>
        <authorList>
            <person name="Adams T.M."/>
            <person name="Armitage A.D."/>
            <person name="Sobczyk M.K."/>
            <person name="Bates H.J."/>
            <person name="Dunwell J.M."/>
            <person name="Nellist C.F."/>
            <person name="Harrison R.J."/>
        </authorList>
    </citation>
    <scope>NUCLEOTIDE SEQUENCE [LARGE SCALE GENOMIC DNA]</scope>
    <source>
        <strain evidence="3 6">SCRP249</strain>
        <strain evidence="4 8">SCRP324</strain>
        <strain evidence="5 7">SCRP333</strain>
    </source>
</reference>
<evidence type="ECO:0008006" key="9">
    <source>
        <dbReference type="Google" id="ProtNLM"/>
    </source>
</evidence>
<dbReference type="Proteomes" id="UP000435112">
    <property type="component" value="Unassembled WGS sequence"/>
</dbReference>
<dbReference type="EMBL" id="QXFT01008096">
    <property type="protein sequence ID" value="KAE9264987.1"/>
    <property type="molecule type" value="Genomic_DNA"/>
</dbReference>
<accession>A0A6A3GI05</accession>
<evidence type="ECO:0000256" key="2">
    <source>
        <dbReference type="SAM" id="SignalP"/>
    </source>
</evidence>
<dbReference type="EMBL" id="QXFU01008180">
    <property type="protein sequence ID" value="KAE8956967.1"/>
    <property type="molecule type" value="Genomic_DNA"/>
</dbReference>
<dbReference type="EMBL" id="QXFV01008288">
    <property type="protein sequence ID" value="KAE8956962.1"/>
    <property type="molecule type" value="Genomic_DNA"/>
</dbReference>
<organism evidence="3 6">
    <name type="scientific">Phytophthora rubi</name>
    <dbReference type="NCBI Taxonomy" id="129364"/>
    <lineage>
        <taxon>Eukaryota</taxon>
        <taxon>Sar</taxon>
        <taxon>Stramenopiles</taxon>
        <taxon>Oomycota</taxon>
        <taxon>Peronosporomycetes</taxon>
        <taxon>Peronosporales</taxon>
        <taxon>Peronosporaceae</taxon>
        <taxon>Phytophthora</taxon>
    </lineage>
</organism>
<feature type="signal peptide" evidence="2">
    <location>
        <begin position="1"/>
        <end position="20"/>
    </location>
</feature>
<evidence type="ECO:0000313" key="5">
    <source>
        <dbReference type="EMBL" id="KAE9264987.1"/>
    </source>
</evidence>
<dbReference type="AlphaFoldDB" id="A0A6A3GI05"/>
<evidence type="ECO:0000313" key="6">
    <source>
        <dbReference type="Proteomes" id="UP000429607"/>
    </source>
</evidence>
<evidence type="ECO:0000256" key="1">
    <source>
        <dbReference type="SAM" id="MobiDB-lite"/>
    </source>
</evidence>